<accession>A0A3B0W8Y5</accession>
<evidence type="ECO:0000313" key="2">
    <source>
        <dbReference type="EMBL" id="VAW41016.1"/>
    </source>
</evidence>
<gene>
    <name evidence="2" type="ORF">MNBD_GAMMA01-801</name>
</gene>
<protein>
    <submittedName>
        <fullName evidence="2">Uncharacterized protein</fullName>
    </submittedName>
</protein>
<reference evidence="2" key="1">
    <citation type="submission" date="2018-06" db="EMBL/GenBank/DDBJ databases">
        <authorList>
            <person name="Zhirakovskaya E."/>
        </authorList>
    </citation>
    <scope>NUCLEOTIDE SEQUENCE</scope>
</reference>
<proteinExistence type="predicted"/>
<name>A0A3B0W8Y5_9ZZZZ</name>
<feature type="region of interest" description="Disordered" evidence="1">
    <location>
        <begin position="1"/>
        <end position="43"/>
    </location>
</feature>
<dbReference type="EMBL" id="UOEW01000292">
    <property type="protein sequence ID" value="VAW41016.1"/>
    <property type="molecule type" value="Genomic_DNA"/>
</dbReference>
<evidence type="ECO:0000256" key="1">
    <source>
        <dbReference type="SAM" id="MobiDB-lite"/>
    </source>
</evidence>
<dbReference type="AlphaFoldDB" id="A0A3B0W8Y5"/>
<sequence length="43" mass="4725">MDKGLIKAKNFKNNPGKPRYALTSQGVKAKAAHATQQEKVDKI</sequence>
<organism evidence="2">
    <name type="scientific">hydrothermal vent metagenome</name>
    <dbReference type="NCBI Taxonomy" id="652676"/>
    <lineage>
        <taxon>unclassified sequences</taxon>
        <taxon>metagenomes</taxon>
        <taxon>ecological metagenomes</taxon>
    </lineage>
</organism>